<keyword evidence="3" id="KW-1185">Reference proteome</keyword>
<sequence length="166" mass="17413">MNPSIVEKSQSLGKALAQVRWRLVTAESCTGGGVAAAITAVPDSSRWFEYGIVSYANAAKQKLLGVSEQALTHHGAVSEPVVIEMVDGALALSDADIAVSVSGIAGPGGGTAGKPVGSVWFCWGTRDGRRITRLHHFDGDRLGIQEQAIMAALDGLVDWMSHENTV</sequence>
<dbReference type="SUPFAM" id="SSF142433">
    <property type="entry name" value="CinA-like"/>
    <property type="match status" value="1"/>
</dbReference>
<comment type="caution">
    <text evidence="2">The sequence shown here is derived from an EMBL/GenBank/DDBJ whole genome shotgun (WGS) entry which is preliminary data.</text>
</comment>
<dbReference type="InterPro" id="IPR036653">
    <property type="entry name" value="CinA-like_C"/>
</dbReference>
<name>A0A928V384_9GAMM</name>
<evidence type="ECO:0000313" key="2">
    <source>
        <dbReference type="EMBL" id="MBE8717961.1"/>
    </source>
</evidence>
<proteinExistence type="predicted"/>
<accession>A0A928V384</accession>
<dbReference type="RefSeq" id="WP_193910146.1">
    <property type="nucleotide sequence ID" value="NZ_PRDL01000001.1"/>
</dbReference>
<gene>
    <name evidence="2" type="ORF">C4F51_12275</name>
</gene>
<feature type="domain" description="CinA C-terminal" evidence="1">
    <location>
        <begin position="10"/>
        <end position="158"/>
    </location>
</feature>
<dbReference type="NCBIfam" id="TIGR00199">
    <property type="entry name" value="PncC_domain"/>
    <property type="match status" value="1"/>
</dbReference>
<dbReference type="Pfam" id="PF02464">
    <property type="entry name" value="CinA"/>
    <property type="match status" value="1"/>
</dbReference>
<dbReference type="Gene3D" id="3.90.950.20">
    <property type="entry name" value="CinA-like"/>
    <property type="match status" value="1"/>
</dbReference>
<dbReference type="AlphaFoldDB" id="A0A928V384"/>
<dbReference type="EMBL" id="PRDL01000001">
    <property type="protein sequence ID" value="MBE8717961.1"/>
    <property type="molecule type" value="Genomic_DNA"/>
</dbReference>
<organism evidence="2 3">
    <name type="scientific">Cellvibrio polysaccharolyticus</name>
    <dbReference type="NCBI Taxonomy" id="2082724"/>
    <lineage>
        <taxon>Bacteria</taxon>
        <taxon>Pseudomonadati</taxon>
        <taxon>Pseudomonadota</taxon>
        <taxon>Gammaproteobacteria</taxon>
        <taxon>Cellvibrionales</taxon>
        <taxon>Cellvibrionaceae</taxon>
        <taxon>Cellvibrio</taxon>
    </lineage>
</organism>
<reference evidence="2" key="1">
    <citation type="submission" date="2018-07" db="EMBL/GenBank/DDBJ databases">
        <title>Genome assembly of strain Ka43.</title>
        <authorList>
            <person name="Kukolya J."/>
            <person name="Nagy I."/>
            <person name="Horvath B."/>
            <person name="Toth A."/>
        </authorList>
    </citation>
    <scope>NUCLEOTIDE SEQUENCE</scope>
    <source>
        <strain evidence="2">KB43</strain>
    </source>
</reference>
<evidence type="ECO:0000313" key="3">
    <source>
        <dbReference type="Proteomes" id="UP000652567"/>
    </source>
</evidence>
<protein>
    <submittedName>
        <fullName evidence="2">CinA family protein</fullName>
    </submittedName>
</protein>
<dbReference type="InterPro" id="IPR008136">
    <property type="entry name" value="CinA_C"/>
</dbReference>
<evidence type="ECO:0000259" key="1">
    <source>
        <dbReference type="Pfam" id="PF02464"/>
    </source>
</evidence>
<dbReference type="Proteomes" id="UP000652567">
    <property type="component" value="Unassembled WGS sequence"/>
</dbReference>